<dbReference type="SUPFAM" id="SSF53067">
    <property type="entry name" value="Actin-like ATPase domain"/>
    <property type="match status" value="2"/>
</dbReference>
<organism evidence="3 5">
    <name type="scientific">Schizosaccharomyces japonicus (strain yFS275 / FY16936)</name>
    <name type="common">Fission yeast</name>
    <dbReference type="NCBI Taxonomy" id="402676"/>
    <lineage>
        <taxon>Eukaryota</taxon>
        <taxon>Fungi</taxon>
        <taxon>Dikarya</taxon>
        <taxon>Ascomycota</taxon>
        <taxon>Taphrinomycotina</taxon>
        <taxon>Schizosaccharomycetes</taxon>
        <taxon>Schizosaccharomycetales</taxon>
        <taxon>Schizosaccharomycetaceae</taxon>
        <taxon>Schizosaccharomyces</taxon>
    </lineage>
</organism>
<keyword evidence="5" id="KW-1185">Reference proteome</keyword>
<dbReference type="JaponicusDB" id="SJAG_03579">
    <property type="gene designation" value="alp5"/>
</dbReference>
<dbReference type="AlphaFoldDB" id="B6K4L7"/>
<gene>
    <name evidence="4" type="primary">alp5</name>
    <name evidence="3" type="ORF">SJAG_03579</name>
</gene>
<accession>B6K4L7</accession>
<dbReference type="Gene3D" id="3.30.420.40">
    <property type="match status" value="3"/>
</dbReference>
<dbReference type="HOGENOM" id="CLU_027965_6_2_1"/>
<proteinExistence type="inferred from homology"/>
<dbReference type="RefSeq" id="XP_002174717.1">
    <property type="nucleotide sequence ID" value="XM_002174681.1"/>
</dbReference>
<dbReference type="VEuPathDB" id="FungiDB:SJAG_03579"/>
<protein>
    <submittedName>
        <fullName evidence="3">Actin-like protein Arp4</fullName>
    </submittedName>
</protein>
<comment type="similarity">
    <text evidence="1">Belongs to the actin family.</text>
</comment>
<evidence type="ECO:0000313" key="5">
    <source>
        <dbReference type="Proteomes" id="UP000001744"/>
    </source>
</evidence>
<dbReference type="OMA" id="MTEAPWN"/>
<dbReference type="GO" id="GO:0006357">
    <property type="term" value="P:regulation of transcription by RNA polymerase II"/>
    <property type="evidence" value="ECO:0000318"/>
    <property type="project" value="GO_Central"/>
</dbReference>
<dbReference type="GO" id="GO:0000812">
    <property type="term" value="C:Swr1 complex"/>
    <property type="evidence" value="ECO:0007669"/>
    <property type="project" value="EnsemblFungi"/>
</dbReference>
<dbReference type="PROSITE" id="PS00432">
    <property type="entry name" value="ACTINS_2"/>
    <property type="match status" value="1"/>
</dbReference>
<evidence type="ECO:0000313" key="4">
    <source>
        <dbReference type="JaponicusDB" id="SJAG_03579"/>
    </source>
</evidence>
<dbReference type="STRING" id="402676.B6K4L7"/>
<name>B6K4L7_SCHJY</name>
<dbReference type="GO" id="GO:0006338">
    <property type="term" value="P:chromatin remodeling"/>
    <property type="evidence" value="ECO:0000318"/>
    <property type="project" value="GO_Central"/>
</dbReference>
<dbReference type="InterPro" id="IPR043129">
    <property type="entry name" value="ATPase_NBD"/>
</dbReference>
<evidence type="ECO:0000313" key="3">
    <source>
        <dbReference type="EMBL" id="EEB08424.1"/>
    </source>
</evidence>
<dbReference type="GeneID" id="7048838"/>
<reference evidence="3 5" key="1">
    <citation type="journal article" date="2011" name="Science">
        <title>Comparative functional genomics of the fission yeasts.</title>
        <authorList>
            <person name="Rhind N."/>
            <person name="Chen Z."/>
            <person name="Yassour M."/>
            <person name="Thompson D.A."/>
            <person name="Haas B.J."/>
            <person name="Habib N."/>
            <person name="Wapinski I."/>
            <person name="Roy S."/>
            <person name="Lin M.F."/>
            <person name="Heiman D.I."/>
            <person name="Young S.K."/>
            <person name="Furuya K."/>
            <person name="Guo Y."/>
            <person name="Pidoux A."/>
            <person name="Chen H.M."/>
            <person name="Robbertse B."/>
            <person name="Goldberg J.M."/>
            <person name="Aoki K."/>
            <person name="Bayne E.H."/>
            <person name="Berlin A.M."/>
            <person name="Desjardins C.A."/>
            <person name="Dobbs E."/>
            <person name="Dukaj L."/>
            <person name="Fan L."/>
            <person name="FitzGerald M.G."/>
            <person name="French C."/>
            <person name="Gujja S."/>
            <person name="Hansen K."/>
            <person name="Keifenheim D."/>
            <person name="Levin J.Z."/>
            <person name="Mosher R.A."/>
            <person name="Mueller C.A."/>
            <person name="Pfiffner J."/>
            <person name="Priest M."/>
            <person name="Russ C."/>
            <person name="Smialowska A."/>
            <person name="Swoboda P."/>
            <person name="Sykes S.M."/>
            <person name="Vaughn M."/>
            <person name="Vengrova S."/>
            <person name="Yoder R."/>
            <person name="Zeng Q."/>
            <person name="Allshire R."/>
            <person name="Baulcombe D."/>
            <person name="Birren B.W."/>
            <person name="Brown W."/>
            <person name="Ekwall K."/>
            <person name="Kellis M."/>
            <person name="Leatherwood J."/>
            <person name="Levin H."/>
            <person name="Margalit H."/>
            <person name="Martienssen R."/>
            <person name="Nieduszynski C.A."/>
            <person name="Spatafora J.W."/>
            <person name="Friedman N."/>
            <person name="Dalgaard J.Z."/>
            <person name="Baumann P."/>
            <person name="Niki H."/>
            <person name="Regev A."/>
            <person name="Nusbaum C."/>
        </authorList>
    </citation>
    <scope>NUCLEOTIDE SEQUENCE [LARGE SCALE GENOMIC DNA]</scope>
    <source>
        <strain evidence="5">yFS275 / FY16936</strain>
    </source>
</reference>
<dbReference type="OrthoDB" id="5132116at2759"/>
<feature type="region of interest" description="Disordered" evidence="2">
    <location>
        <begin position="287"/>
        <end position="323"/>
    </location>
</feature>
<evidence type="ECO:0000256" key="2">
    <source>
        <dbReference type="SAM" id="MobiDB-lite"/>
    </source>
</evidence>
<dbReference type="InterPro" id="IPR004001">
    <property type="entry name" value="Actin_CS"/>
</dbReference>
<dbReference type="PANTHER" id="PTHR11937">
    <property type="entry name" value="ACTIN"/>
    <property type="match status" value="1"/>
</dbReference>
<dbReference type="InterPro" id="IPR004000">
    <property type="entry name" value="Actin"/>
</dbReference>
<dbReference type="GO" id="GO:0003682">
    <property type="term" value="F:chromatin binding"/>
    <property type="evidence" value="ECO:0000318"/>
    <property type="project" value="GO_Central"/>
</dbReference>
<dbReference type="Proteomes" id="UP000001744">
    <property type="component" value="Unassembled WGS sequence"/>
</dbReference>
<evidence type="ECO:0000256" key="1">
    <source>
        <dbReference type="RuleBase" id="RU000487"/>
    </source>
</evidence>
<sequence>MSSAIYGGDEISALVIDTGSRWTRIGFAGEDTPRCVLPTFYGVNAEGKRYFGENHIFRPQQQLEIKNPMKNGWIEDWDAMLELWEYGLEQVLQVDDPSEHPILVTEPFNNPPEKRQKTLELIFDVLGAPAAYLAKQEVCAAFSNGKGTACVIDVGAERTTVAPVLDGFVLQAGYRVQDLAGASLNIALEEYLNSIPYTVVPTYLVKNKQVVPVGEPPKFDLQERTTTDSFHALQVQRVYEAWKEECAQVCTSQPFTRDVAVEERVFQFPDGKSISFGAERYEIPERLFTVDTPNSPNVEEEKTDGKGKDSKGGTDQQNNAADEDISGRTVGLGLLVRNSISACDVDLRTTMLSNIVVCGGTSLMQGFTLRLQNELTKLYPGSRLKIHASGHSVERTCASWLGGSILASLGTFHQLWVSKAEYEENINDKATLIEKRCK</sequence>
<dbReference type="Gene3D" id="3.90.640.10">
    <property type="entry name" value="Actin, Chain A, domain 4"/>
    <property type="match status" value="1"/>
</dbReference>
<dbReference type="Pfam" id="PF00022">
    <property type="entry name" value="Actin"/>
    <property type="match status" value="1"/>
</dbReference>
<dbReference type="EMBL" id="KE651167">
    <property type="protein sequence ID" value="EEB08424.1"/>
    <property type="molecule type" value="Genomic_DNA"/>
</dbReference>
<dbReference type="eggNOG" id="KOG0679">
    <property type="taxonomic scope" value="Eukaryota"/>
</dbReference>
<feature type="compositionally biased region" description="Basic and acidic residues" evidence="2">
    <location>
        <begin position="299"/>
        <end position="312"/>
    </location>
</feature>
<dbReference type="CDD" id="cd13395">
    <property type="entry name" value="ASKHA_NBD_Arp4_ACTL6-like"/>
    <property type="match status" value="1"/>
</dbReference>
<dbReference type="GO" id="GO:0031011">
    <property type="term" value="C:Ino80 complex"/>
    <property type="evidence" value="ECO:0007669"/>
    <property type="project" value="EnsemblFungi"/>
</dbReference>
<dbReference type="FunFam" id="3.30.420.40:FF:000058">
    <property type="entry name" value="Putative actin-related protein 5"/>
    <property type="match status" value="1"/>
</dbReference>
<dbReference type="GO" id="GO:0005634">
    <property type="term" value="C:nucleus"/>
    <property type="evidence" value="ECO:0000318"/>
    <property type="project" value="GO_Central"/>
</dbReference>
<dbReference type="SMART" id="SM00268">
    <property type="entry name" value="ACTIN"/>
    <property type="match status" value="1"/>
</dbReference>
<dbReference type="GO" id="GO:0035267">
    <property type="term" value="C:NuA4 histone acetyltransferase complex"/>
    <property type="evidence" value="ECO:0000318"/>
    <property type="project" value="GO_Central"/>
</dbReference>